<dbReference type="EC" id="3.6.1.9" evidence="4"/>
<keyword evidence="3 4" id="KW-0546">Nucleotide metabolism</keyword>
<name>A0A6L5JZ38_RHOTE</name>
<comment type="function">
    <text evidence="4">Nucleoside triphosphate pyrophosphatase that hydrolyzes dTTP and UTP. May have a dual role in cell division arrest and in preventing the incorporation of modified nucleotides into cellular nucleic acids.</text>
</comment>
<evidence type="ECO:0000256" key="1">
    <source>
        <dbReference type="ARBA" id="ARBA00001968"/>
    </source>
</evidence>
<dbReference type="GO" id="GO:0009117">
    <property type="term" value="P:nucleotide metabolic process"/>
    <property type="evidence" value="ECO:0007669"/>
    <property type="project" value="UniProtKB-KW"/>
</dbReference>
<dbReference type="InterPro" id="IPR003697">
    <property type="entry name" value="Maf-like"/>
</dbReference>
<keyword evidence="2 4" id="KW-0378">Hydrolase</keyword>
<dbReference type="Proteomes" id="UP000480275">
    <property type="component" value="Unassembled WGS sequence"/>
</dbReference>
<dbReference type="GO" id="GO:0047429">
    <property type="term" value="F:nucleoside triphosphate diphosphatase activity"/>
    <property type="evidence" value="ECO:0007669"/>
    <property type="project" value="UniProtKB-EC"/>
</dbReference>
<organism evidence="5 6">
    <name type="scientific">Rhodocyclus tenuis</name>
    <name type="common">Rhodospirillum tenue</name>
    <dbReference type="NCBI Taxonomy" id="1066"/>
    <lineage>
        <taxon>Bacteria</taxon>
        <taxon>Pseudomonadati</taxon>
        <taxon>Pseudomonadota</taxon>
        <taxon>Betaproteobacteria</taxon>
        <taxon>Rhodocyclales</taxon>
        <taxon>Rhodocyclaceae</taxon>
        <taxon>Rhodocyclus</taxon>
    </lineage>
</organism>
<feature type="site" description="Important for substrate specificity" evidence="4">
    <location>
        <position position="175"/>
    </location>
</feature>
<evidence type="ECO:0000313" key="6">
    <source>
        <dbReference type="Proteomes" id="UP000480275"/>
    </source>
</evidence>
<feature type="active site" description="Proton acceptor" evidence="4">
    <location>
        <position position="92"/>
    </location>
</feature>
<sequence>MRDASLPTPAATRIHLASRSPRRRELLTQIGIDFDLIAFRGPPREDPEIDETPFPGEEATAYVVRVSRAKAAHGQRLVVWRGLPAQPVLAADTTLEFEGDIIGKPADAADACAILRRLSGSTHRVLTAVTVATATQIEHVLSISEVTFGELGDDDIARYVASGEAFDKAGAYGIQGRAGAFVRHLVGSYTGVMGLPLYETTQLLRQLTAPPPPANL</sequence>
<comment type="subcellular location">
    <subcellularLocation>
        <location evidence="4">Cytoplasm</location>
    </subcellularLocation>
</comment>
<dbReference type="PANTHER" id="PTHR43213:SF5">
    <property type="entry name" value="BIFUNCTIONAL DTTP_UTP PYROPHOSPHATASE_METHYLTRANSFERASE PROTEIN-RELATED"/>
    <property type="match status" value="1"/>
</dbReference>
<dbReference type="HAMAP" id="MF_00528">
    <property type="entry name" value="Maf"/>
    <property type="match status" value="1"/>
</dbReference>
<dbReference type="NCBIfam" id="TIGR00172">
    <property type="entry name" value="maf"/>
    <property type="match status" value="1"/>
</dbReference>
<feature type="site" description="Important for substrate specificity" evidence="4">
    <location>
        <position position="93"/>
    </location>
</feature>
<keyword evidence="4" id="KW-0963">Cytoplasm</keyword>
<dbReference type="CDD" id="cd00555">
    <property type="entry name" value="Maf"/>
    <property type="match status" value="1"/>
</dbReference>
<comment type="similarity">
    <text evidence="4">Belongs to the Maf family. YhdE subfamily.</text>
</comment>
<dbReference type="GO" id="GO:0005737">
    <property type="term" value="C:cytoplasm"/>
    <property type="evidence" value="ECO:0007669"/>
    <property type="project" value="UniProtKB-SubCell"/>
</dbReference>
<feature type="site" description="Important for substrate specificity" evidence="4">
    <location>
        <position position="22"/>
    </location>
</feature>
<dbReference type="AlphaFoldDB" id="A0A6L5JZ38"/>
<proteinExistence type="inferred from homology"/>
<comment type="caution">
    <text evidence="5">The sequence shown here is derived from an EMBL/GenBank/DDBJ whole genome shotgun (WGS) entry which is preliminary data.</text>
</comment>
<dbReference type="SUPFAM" id="SSF52972">
    <property type="entry name" value="ITPase-like"/>
    <property type="match status" value="1"/>
</dbReference>
<dbReference type="EMBL" id="WIXJ01000012">
    <property type="protein sequence ID" value="MQY52577.1"/>
    <property type="molecule type" value="Genomic_DNA"/>
</dbReference>
<protein>
    <recommendedName>
        <fullName evidence="4">dTTP/UTP pyrophosphatase</fullName>
        <shortName evidence="4">dTTPase/UTPase</shortName>
        <ecNumber evidence="4">3.6.1.9</ecNumber>
    </recommendedName>
    <alternativeName>
        <fullName evidence="4">Nucleoside triphosphate pyrophosphatase</fullName>
    </alternativeName>
    <alternativeName>
        <fullName evidence="4">Nucleotide pyrophosphatase</fullName>
        <shortName evidence="4">Nucleotide PPase</shortName>
    </alternativeName>
</protein>
<dbReference type="OrthoDB" id="9807767at2"/>
<evidence type="ECO:0000256" key="4">
    <source>
        <dbReference type="HAMAP-Rule" id="MF_00528"/>
    </source>
</evidence>
<dbReference type="PANTHER" id="PTHR43213">
    <property type="entry name" value="BIFUNCTIONAL DTTP/UTP PYROPHOSPHATASE/METHYLTRANSFERASE PROTEIN-RELATED"/>
    <property type="match status" value="1"/>
</dbReference>
<dbReference type="InterPro" id="IPR029001">
    <property type="entry name" value="ITPase-like_fam"/>
</dbReference>
<comment type="cofactor">
    <cofactor evidence="1 4">
        <name>a divalent metal cation</name>
        <dbReference type="ChEBI" id="CHEBI:60240"/>
    </cofactor>
</comment>
<comment type="caution">
    <text evidence="4">Lacks conserved residue(s) required for the propagation of feature annotation.</text>
</comment>
<comment type="catalytic activity">
    <reaction evidence="4">
        <text>dTTP + H2O = dTMP + diphosphate + H(+)</text>
        <dbReference type="Rhea" id="RHEA:28534"/>
        <dbReference type="ChEBI" id="CHEBI:15377"/>
        <dbReference type="ChEBI" id="CHEBI:15378"/>
        <dbReference type="ChEBI" id="CHEBI:33019"/>
        <dbReference type="ChEBI" id="CHEBI:37568"/>
        <dbReference type="ChEBI" id="CHEBI:63528"/>
        <dbReference type="EC" id="3.6.1.9"/>
    </reaction>
</comment>
<dbReference type="Gene3D" id="3.90.950.10">
    <property type="match status" value="1"/>
</dbReference>
<dbReference type="Pfam" id="PF02545">
    <property type="entry name" value="Maf"/>
    <property type="match status" value="1"/>
</dbReference>
<gene>
    <name evidence="5" type="ORF">GHK24_12415</name>
</gene>
<evidence type="ECO:0000256" key="2">
    <source>
        <dbReference type="ARBA" id="ARBA00022801"/>
    </source>
</evidence>
<evidence type="ECO:0000313" key="5">
    <source>
        <dbReference type="EMBL" id="MQY52577.1"/>
    </source>
</evidence>
<reference evidence="5 6" key="1">
    <citation type="submission" date="2019-10" db="EMBL/GenBank/DDBJ databases">
        <title>Whole-genome sequence of the purple nonsulfur photosynthetic bacterium Rhodocyclus tenuis.</title>
        <authorList>
            <person name="Kyndt J.A."/>
            <person name="Meyer T.E."/>
        </authorList>
    </citation>
    <scope>NUCLEOTIDE SEQUENCE [LARGE SCALE GENOMIC DNA]</scope>
    <source>
        <strain evidence="5 6">DSM 110</strain>
    </source>
</reference>
<dbReference type="PIRSF" id="PIRSF006305">
    <property type="entry name" value="Maf"/>
    <property type="match status" value="1"/>
</dbReference>
<evidence type="ECO:0000256" key="3">
    <source>
        <dbReference type="ARBA" id="ARBA00023080"/>
    </source>
</evidence>
<comment type="catalytic activity">
    <reaction evidence="4">
        <text>UTP + H2O = UMP + diphosphate + H(+)</text>
        <dbReference type="Rhea" id="RHEA:29395"/>
        <dbReference type="ChEBI" id="CHEBI:15377"/>
        <dbReference type="ChEBI" id="CHEBI:15378"/>
        <dbReference type="ChEBI" id="CHEBI:33019"/>
        <dbReference type="ChEBI" id="CHEBI:46398"/>
        <dbReference type="ChEBI" id="CHEBI:57865"/>
        <dbReference type="EC" id="3.6.1.9"/>
    </reaction>
</comment>
<accession>A0A6L5JZ38</accession>